<dbReference type="PANTHER" id="PTHR31775:SF31">
    <property type="entry name" value="REMORIN-LIKE"/>
    <property type="match status" value="1"/>
</dbReference>
<dbReference type="PANTHER" id="PTHR31775">
    <property type="entry name" value="OS02G0117200 PROTEIN"/>
    <property type="match status" value="1"/>
</dbReference>
<feature type="domain" description="Remorin N-terminal" evidence="5">
    <location>
        <begin position="51"/>
        <end position="101"/>
    </location>
</feature>
<keyword evidence="2" id="KW-0175">Coiled coil</keyword>
<evidence type="ECO:0000313" key="6">
    <source>
        <dbReference type="EMBL" id="CAA7023019.1"/>
    </source>
</evidence>
<feature type="domain" description="Remorin C-terminal" evidence="4">
    <location>
        <begin position="105"/>
        <end position="209"/>
    </location>
</feature>
<feature type="region of interest" description="Disordered" evidence="3">
    <location>
        <begin position="1"/>
        <end position="90"/>
    </location>
</feature>
<dbReference type="AlphaFoldDB" id="A0A6D2I8M2"/>
<protein>
    <recommendedName>
        <fullName evidence="8">Remorin C-terminal domain-containing protein</fullName>
    </recommendedName>
</protein>
<dbReference type="OrthoDB" id="684343at2759"/>
<name>A0A6D2I8M2_9BRAS</name>
<dbReference type="Pfam" id="PF03763">
    <property type="entry name" value="Remorin_C"/>
    <property type="match status" value="1"/>
</dbReference>
<dbReference type="EMBL" id="CACVBM020000765">
    <property type="protein sequence ID" value="CAA7023019.1"/>
    <property type="molecule type" value="Genomic_DNA"/>
</dbReference>
<evidence type="ECO:0000313" key="7">
    <source>
        <dbReference type="Proteomes" id="UP000467841"/>
    </source>
</evidence>
<dbReference type="InterPro" id="IPR005516">
    <property type="entry name" value="Remorin_C"/>
</dbReference>
<dbReference type="Proteomes" id="UP000467841">
    <property type="component" value="Unassembled WGS sequence"/>
</dbReference>
<feature type="compositionally biased region" description="Pro residues" evidence="3">
    <location>
        <begin position="25"/>
        <end position="35"/>
    </location>
</feature>
<reference evidence="6" key="1">
    <citation type="submission" date="2020-01" db="EMBL/GenBank/DDBJ databases">
        <authorList>
            <person name="Mishra B."/>
        </authorList>
    </citation>
    <scope>NUCLEOTIDE SEQUENCE [LARGE SCALE GENOMIC DNA]</scope>
</reference>
<evidence type="ECO:0000259" key="4">
    <source>
        <dbReference type="Pfam" id="PF03763"/>
    </source>
</evidence>
<evidence type="ECO:0000256" key="3">
    <source>
        <dbReference type="SAM" id="MobiDB-lite"/>
    </source>
</evidence>
<organism evidence="6 7">
    <name type="scientific">Microthlaspi erraticum</name>
    <dbReference type="NCBI Taxonomy" id="1685480"/>
    <lineage>
        <taxon>Eukaryota</taxon>
        <taxon>Viridiplantae</taxon>
        <taxon>Streptophyta</taxon>
        <taxon>Embryophyta</taxon>
        <taxon>Tracheophyta</taxon>
        <taxon>Spermatophyta</taxon>
        <taxon>Magnoliopsida</taxon>
        <taxon>eudicotyledons</taxon>
        <taxon>Gunneridae</taxon>
        <taxon>Pentapetalae</taxon>
        <taxon>rosids</taxon>
        <taxon>malvids</taxon>
        <taxon>Brassicales</taxon>
        <taxon>Brassicaceae</taxon>
        <taxon>Coluteocarpeae</taxon>
        <taxon>Microthlaspi</taxon>
    </lineage>
</organism>
<dbReference type="Pfam" id="PF03766">
    <property type="entry name" value="Remorin_N"/>
    <property type="match status" value="1"/>
</dbReference>
<feature type="compositionally biased region" description="Low complexity" evidence="3">
    <location>
        <begin position="14"/>
        <end position="24"/>
    </location>
</feature>
<feature type="compositionally biased region" description="Basic and acidic residues" evidence="3">
    <location>
        <begin position="50"/>
        <end position="59"/>
    </location>
</feature>
<keyword evidence="7" id="KW-1185">Reference proteome</keyword>
<proteinExistence type="inferred from homology"/>
<dbReference type="InterPro" id="IPR005518">
    <property type="entry name" value="Remorin_N"/>
</dbReference>
<comment type="caution">
    <text evidence="6">The sequence shown here is derived from an EMBL/GenBank/DDBJ whole genome shotgun (WGS) entry which is preliminary data.</text>
</comment>
<sequence>MAEEQKIALEKESPVTPAPAEVPEAPAPAPIPAPAPVSEEVSKDVVPAEAAKDLTEEKIQNPPPENISDDSKALAIVEKPVEPAANKPSASFDRDVKLADLSKEKRLSFVRAWEDSEKSKAENKAEKKISDVLSWENTKKAAVEAQLKKMEEQLENKKAEYAERMKNKVAAIHKEAEEKRALIEAKRGEDILKAEETAAKYRATGLVPKATCGCF</sequence>
<feature type="compositionally biased region" description="Basic and acidic residues" evidence="3">
    <location>
        <begin position="1"/>
        <end position="13"/>
    </location>
</feature>
<accession>A0A6D2I8M2</accession>
<evidence type="ECO:0008006" key="8">
    <source>
        <dbReference type="Google" id="ProtNLM"/>
    </source>
</evidence>
<feature type="coiled-coil region" evidence="2">
    <location>
        <begin position="133"/>
        <end position="182"/>
    </location>
</feature>
<evidence type="ECO:0000256" key="1">
    <source>
        <dbReference type="ARBA" id="ARBA00005711"/>
    </source>
</evidence>
<comment type="similarity">
    <text evidence="1">Belongs to the remorin family.</text>
</comment>
<evidence type="ECO:0000256" key="2">
    <source>
        <dbReference type="SAM" id="Coils"/>
    </source>
</evidence>
<evidence type="ECO:0000259" key="5">
    <source>
        <dbReference type="Pfam" id="PF03766"/>
    </source>
</evidence>
<gene>
    <name evidence="6" type="ORF">MERR_LOCUS10254</name>
</gene>